<keyword evidence="1" id="KW-0472">Membrane</keyword>
<keyword evidence="1" id="KW-1133">Transmembrane helix</keyword>
<evidence type="ECO:0000256" key="1">
    <source>
        <dbReference type="SAM" id="Phobius"/>
    </source>
</evidence>
<dbReference type="WBParaSite" id="Gr19_v10_g3918.t1">
    <property type="protein sequence ID" value="Gr19_v10_g3918.t1"/>
    <property type="gene ID" value="Gr19_v10_g3918"/>
</dbReference>
<keyword evidence="2" id="KW-1185">Reference proteome</keyword>
<proteinExistence type="predicted"/>
<keyword evidence="1" id="KW-0812">Transmembrane</keyword>
<evidence type="ECO:0000313" key="3">
    <source>
        <dbReference type="WBParaSite" id="Gr19_v10_g3918.t1"/>
    </source>
</evidence>
<feature type="transmembrane region" description="Helical" evidence="1">
    <location>
        <begin position="35"/>
        <end position="52"/>
    </location>
</feature>
<reference evidence="3" key="1">
    <citation type="submission" date="2022-11" db="UniProtKB">
        <authorList>
            <consortium name="WormBaseParasite"/>
        </authorList>
    </citation>
    <scope>IDENTIFICATION</scope>
</reference>
<name>A0A914HSX8_GLORO</name>
<organism evidence="2 3">
    <name type="scientific">Globodera rostochiensis</name>
    <name type="common">Golden nematode worm</name>
    <name type="synonym">Heterodera rostochiensis</name>
    <dbReference type="NCBI Taxonomy" id="31243"/>
    <lineage>
        <taxon>Eukaryota</taxon>
        <taxon>Metazoa</taxon>
        <taxon>Ecdysozoa</taxon>
        <taxon>Nematoda</taxon>
        <taxon>Chromadorea</taxon>
        <taxon>Rhabditida</taxon>
        <taxon>Tylenchina</taxon>
        <taxon>Tylenchomorpha</taxon>
        <taxon>Tylenchoidea</taxon>
        <taxon>Heteroderidae</taxon>
        <taxon>Heteroderinae</taxon>
        <taxon>Globodera</taxon>
    </lineage>
</organism>
<evidence type="ECO:0000313" key="2">
    <source>
        <dbReference type="Proteomes" id="UP000887572"/>
    </source>
</evidence>
<protein>
    <submittedName>
        <fullName evidence="3">Uncharacterized protein</fullName>
    </submittedName>
</protein>
<accession>A0A914HSX8</accession>
<sequence>MSETRKRCADDDDDVLFVGEYKRCKIVKRRLPAELMYEFINFIPLMYLFGGINRKPARRAPSSCIAPINWAFDSFRSKRQKHYNNLEEPTPSGKRAGQWQIQEQISGEKFVDELRVYICYGRSANYNDLVIGSRAFNSVIMGQLCGQLLDFVTKSANPSSARKRTCFGVFYKEDEPSILRTSITNMVSSGIWPLMAKINRNRRTVQQPKKFSISNKKGPAKWAKMHQQQQKQHLALLHGLSMEKGAMEKMLNERIQHLEREVALLKIGHQQQQTLETRVSVSLMECDGSTSSAMQLDEPIMDSSAGLPGCSTRGAPTSFACAFAMDLKRRKMGK</sequence>
<dbReference type="AlphaFoldDB" id="A0A914HSX8"/>
<dbReference type="Proteomes" id="UP000887572">
    <property type="component" value="Unplaced"/>
</dbReference>